<feature type="transmembrane region" description="Helical" evidence="1">
    <location>
        <begin position="178"/>
        <end position="195"/>
    </location>
</feature>
<protein>
    <submittedName>
        <fullName evidence="2">Uncharacterized protein</fullName>
    </submittedName>
</protein>
<organism evidence="2 3">
    <name type="scientific">Suilimivivens aceti</name>
    <dbReference type="NCBI Taxonomy" id="2981774"/>
    <lineage>
        <taxon>Bacteria</taxon>
        <taxon>Bacillati</taxon>
        <taxon>Bacillota</taxon>
        <taxon>Clostridia</taxon>
        <taxon>Lachnospirales</taxon>
        <taxon>Lachnospiraceae</taxon>
        <taxon>Suilimivivens</taxon>
    </lineage>
</organism>
<gene>
    <name evidence="2" type="ORF">OCV77_13820</name>
</gene>
<keyword evidence="1" id="KW-1133">Transmembrane helix</keyword>
<evidence type="ECO:0000256" key="1">
    <source>
        <dbReference type="SAM" id="Phobius"/>
    </source>
</evidence>
<feature type="transmembrane region" description="Helical" evidence="1">
    <location>
        <begin position="70"/>
        <end position="90"/>
    </location>
</feature>
<sequence>MMIGWGIQDETKKGLVRMFSAYRHAENSTLFAAALLGMFGIFLEGLFYFGIYRLMAERSQKQAHNFRTGIIGYIVFGPCGFHVPICMMLFLYRSLTEAGAENVLETVEQFADYFIAPSLILFWIFFLILEGTQISAFLKGKTPYPKRCFVFSLPVGMLIAKLFNIFGNHAFVNAIDCAWISVGNIWMFAGLLFMMKKAQAE</sequence>
<evidence type="ECO:0000313" key="2">
    <source>
        <dbReference type="EMBL" id="MCU6745550.1"/>
    </source>
</evidence>
<dbReference type="EMBL" id="JAOQKJ010000013">
    <property type="protein sequence ID" value="MCU6745550.1"/>
    <property type="molecule type" value="Genomic_DNA"/>
</dbReference>
<dbReference type="Pfam" id="PF20599">
    <property type="entry name" value="DUF6796"/>
    <property type="match status" value="1"/>
</dbReference>
<feature type="transmembrane region" description="Helical" evidence="1">
    <location>
        <begin position="149"/>
        <end position="166"/>
    </location>
</feature>
<keyword evidence="1" id="KW-0472">Membrane</keyword>
<keyword evidence="3" id="KW-1185">Reference proteome</keyword>
<evidence type="ECO:0000313" key="3">
    <source>
        <dbReference type="Proteomes" id="UP001652432"/>
    </source>
</evidence>
<proteinExistence type="predicted"/>
<feature type="transmembrane region" description="Helical" evidence="1">
    <location>
        <begin position="110"/>
        <end position="129"/>
    </location>
</feature>
<comment type="caution">
    <text evidence="2">The sequence shown here is derived from an EMBL/GenBank/DDBJ whole genome shotgun (WGS) entry which is preliminary data.</text>
</comment>
<dbReference type="InterPro" id="IPR046475">
    <property type="entry name" value="DUF6796"/>
</dbReference>
<dbReference type="Proteomes" id="UP001652432">
    <property type="component" value="Unassembled WGS sequence"/>
</dbReference>
<reference evidence="2 3" key="1">
    <citation type="journal article" date="2021" name="ISME Commun">
        <title>Automated analysis of genomic sequences facilitates high-throughput and comprehensive description of bacteria.</title>
        <authorList>
            <person name="Hitch T.C.A."/>
        </authorList>
    </citation>
    <scope>NUCLEOTIDE SEQUENCE [LARGE SCALE GENOMIC DNA]</scope>
    <source>
        <strain evidence="2 3">Sanger_18</strain>
    </source>
</reference>
<feature type="transmembrane region" description="Helical" evidence="1">
    <location>
        <begin position="30"/>
        <end position="49"/>
    </location>
</feature>
<name>A0ABT2T5Q7_9FIRM</name>
<accession>A0ABT2T5Q7</accession>
<keyword evidence="1" id="KW-0812">Transmembrane</keyword>